<dbReference type="InterPro" id="IPR020941">
    <property type="entry name" value="SUFU-like_domain"/>
</dbReference>
<protein>
    <submittedName>
        <fullName evidence="2">Suppressor of fused domain protein</fullName>
    </submittedName>
</protein>
<sequence>MFDFTPGPEPVDPTSQVEAHLTATFGAPTGRAGVTFVGADRIEVLRFGPDAEGVVRYATVGMSRAPMADPAAALADPVAGPRAELVLSVRGGRDSVLRPLAVLGATPQVEGLVIAPGAALDLGGPLWEGGAFHAVLVAEPGGLVADLPLPPPADPVRFFPLLPMTPAEAAWKRAQGAEALQEKWLHHATDLRDPNRRAVPLG</sequence>
<dbReference type="AlphaFoldDB" id="A0A1T3NWQ4"/>
<name>A0A1T3NWQ4_9ACTN</name>
<proteinExistence type="predicted"/>
<gene>
    <name evidence="2" type="ORF">B4N89_10140</name>
</gene>
<dbReference type="STRING" id="159449.B4N89_10140"/>
<evidence type="ECO:0000313" key="2">
    <source>
        <dbReference type="EMBL" id="OPC81257.1"/>
    </source>
</evidence>
<dbReference type="Proteomes" id="UP000190037">
    <property type="component" value="Unassembled WGS sequence"/>
</dbReference>
<dbReference type="OrthoDB" id="5191848at2"/>
<feature type="domain" description="Suppressor of fused-like" evidence="1">
    <location>
        <begin position="38"/>
        <end position="197"/>
    </location>
</feature>
<comment type="caution">
    <text evidence="2">The sequence shown here is derived from an EMBL/GenBank/DDBJ whole genome shotgun (WGS) entry which is preliminary data.</text>
</comment>
<reference evidence="2 3" key="1">
    <citation type="submission" date="2017-03" db="EMBL/GenBank/DDBJ databases">
        <title>Draft genome sequence of Streptomyces scabrisporus NF3, endophyte isolated from Amphipterygium adstringens.</title>
        <authorList>
            <person name="Vazquez M."/>
            <person name="Ceapa C.D."/>
            <person name="Rodriguez Luna D."/>
            <person name="Sanchez Esquivel S."/>
        </authorList>
    </citation>
    <scope>NUCLEOTIDE SEQUENCE [LARGE SCALE GENOMIC DNA]</scope>
    <source>
        <strain evidence="2 3">NF3</strain>
    </source>
</reference>
<evidence type="ECO:0000259" key="1">
    <source>
        <dbReference type="Pfam" id="PF05076"/>
    </source>
</evidence>
<evidence type="ECO:0000313" key="3">
    <source>
        <dbReference type="Proteomes" id="UP000190037"/>
    </source>
</evidence>
<dbReference type="eggNOG" id="ENOG5033U5Q">
    <property type="taxonomic scope" value="Bacteria"/>
</dbReference>
<dbReference type="Pfam" id="PF05076">
    <property type="entry name" value="SUFU"/>
    <property type="match status" value="1"/>
</dbReference>
<dbReference type="EMBL" id="MWQN01000001">
    <property type="protein sequence ID" value="OPC81257.1"/>
    <property type="molecule type" value="Genomic_DNA"/>
</dbReference>
<dbReference type="RefSeq" id="WP_078975561.1">
    <property type="nucleotide sequence ID" value="NZ_MWQN01000001.1"/>
</dbReference>
<accession>A0A1T3NWQ4</accession>
<keyword evidence="3" id="KW-1185">Reference proteome</keyword>
<organism evidence="2 3">
    <name type="scientific">Embleya scabrispora</name>
    <dbReference type="NCBI Taxonomy" id="159449"/>
    <lineage>
        <taxon>Bacteria</taxon>
        <taxon>Bacillati</taxon>
        <taxon>Actinomycetota</taxon>
        <taxon>Actinomycetes</taxon>
        <taxon>Kitasatosporales</taxon>
        <taxon>Streptomycetaceae</taxon>
        <taxon>Embleya</taxon>
    </lineage>
</organism>